<dbReference type="Proteomes" id="UP000030693">
    <property type="component" value="Unassembled WGS sequence"/>
</dbReference>
<comment type="subcellular location">
    <subcellularLocation>
        <location evidence="1">Membrane</location>
        <topology evidence="1">Single-pass membrane protein</topology>
    </subcellularLocation>
</comment>
<evidence type="ECO:0000313" key="17">
    <source>
        <dbReference type="Proteomes" id="UP000030693"/>
    </source>
</evidence>
<reference evidence="16" key="1">
    <citation type="submission" date="2013-04" db="EMBL/GenBank/DDBJ databases">
        <title>The Genome Sequence of Fonticula alba ATCC 38817.</title>
        <authorList>
            <consortium name="The Broad Institute Genomics Platform"/>
            <person name="Russ C."/>
            <person name="Cuomo C."/>
            <person name="Burger G."/>
            <person name="Gray M.W."/>
            <person name="Holland P.W.H."/>
            <person name="King N."/>
            <person name="Lang F.B.F."/>
            <person name="Roger A.J."/>
            <person name="Ruiz-Trillo I."/>
            <person name="Brown M."/>
            <person name="Walker B."/>
            <person name="Young S."/>
            <person name="Zeng Q."/>
            <person name="Gargeya S."/>
            <person name="Fitzgerald M."/>
            <person name="Haas B."/>
            <person name="Abouelleil A."/>
            <person name="Allen A.W."/>
            <person name="Alvarado L."/>
            <person name="Arachchi H.M."/>
            <person name="Berlin A.M."/>
            <person name="Chapman S.B."/>
            <person name="Gainer-Dewar J."/>
            <person name="Goldberg J."/>
            <person name="Griggs A."/>
            <person name="Gujja S."/>
            <person name="Hansen M."/>
            <person name="Howarth C."/>
            <person name="Imamovic A."/>
            <person name="Ireland A."/>
            <person name="Larimer J."/>
            <person name="McCowan C."/>
            <person name="Murphy C."/>
            <person name="Pearson M."/>
            <person name="Poon T.W."/>
            <person name="Priest M."/>
            <person name="Roberts A."/>
            <person name="Saif S."/>
            <person name="Shea T."/>
            <person name="Sisk P."/>
            <person name="Sykes S."/>
            <person name="Wortman J."/>
            <person name="Nusbaum C."/>
            <person name="Birren B."/>
        </authorList>
    </citation>
    <scope>NUCLEOTIDE SEQUENCE [LARGE SCALE GENOMIC DNA]</scope>
    <source>
        <strain evidence="16">ATCC 38817</strain>
    </source>
</reference>
<feature type="transmembrane region" description="Helical" evidence="13">
    <location>
        <begin position="28"/>
        <end position="47"/>
    </location>
</feature>
<feature type="compositionally biased region" description="Low complexity" evidence="12">
    <location>
        <begin position="148"/>
        <end position="166"/>
    </location>
</feature>
<dbReference type="NCBIfam" id="TIGR01416">
    <property type="entry name" value="Rieske_proteo"/>
    <property type="match status" value="1"/>
</dbReference>
<dbReference type="Gene3D" id="1.20.5.270">
    <property type="entry name" value="Ubiquinol cytochrome reductase, transmembrane domain"/>
    <property type="match status" value="1"/>
</dbReference>
<accession>A0A058Z139</accession>
<feature type="region of interest" description="Disordered" evidence="12">
    <location>
        <begin position="743"/>
        <end position="767"/>
    </location>
</feature>
<gene>
    <name evidence="16" type="ORF">H696_05680</name>
</gene>
<feature type="compositionally biased region" description="Polar residues" evidence="12">
    <location>
        <begin position="101"/>
        <end position="112"/>
    </location>
</feature>
<comment type="similarity">
    <text evidence="2">Belongs to the Rieske iron-sulfur protein family.</text>
</comment>
<evidence type="ECO:0000256" key="6">
    <source>
        <dbReference type="ARBA" id="ARBA00022989"/>
    </source>
</evidence>
<dbReference type="SUPFAM" id="SSF50022">
    <property type="entry name" value="ISP domain"/>
    <property type="match status" value="1"/>
</dbReference>
<evidence type="ECO:0000256" key="3">
    <source>
        <dbReference type="ARBA" id="ARBA00022692"/>
    </source>
</evidence>
<dbReference type="PROSITE" id="PS51296">
    <property type="entry name" value="RIESKE"/>
    <property type="match status" value="1"/>
</dbReference>
<keyword evidence="4" id="KW-0001">2Fe-2S</keyword>
<dbReference type="Pfam" id="PF16016">
    <property type="entry name" value="VASt"/>
    <property type="match status" value="1"/>
</dbReference>
<keyword evidence="6 13" id="KW-1133">Transmembrane helix</keyword>
<protein>
    <recommendedName>
        <fullName evidence="18">Rieske domain-containing protein</fullName>
    </recommendedName>
</protein>
<feature type="domain" description="Rieske" evidence="14">
    <location>
        <begin position="810"/>
        <end position="904"/>
    </location>
</feature>
<dbReference type="FunFam" id="2.102.10.10:FF:000001">
    <property type="entry name" value="Cytochrome b-c1 complex subunit Rieske, mitochondrial"/>
    <property type="match status" value="1"/>
</dbReference>
<dbReference type="Pfam" id="PF00355">
    <property type="entry name" value="Rieske"/>
    <property type="match status" value="1"/>
</dbReference>
<keyword evidence="9 13" id="KW-0472">Membrane</keyword>
<feature type="region of interest" description="Disordered" evidence="12">
    <location>
        <begin position="264"/>
        <end position="285"/>
    </location>
</feature>
<evidence type="ECO:0000313" key="16">
    <source>
        <dbReference type="EMBL" id="KCV67954.1"/>
    </source>
</evidence>
<dbReference type="InterPro" id="IPR005805">
    <property type="entry name" value="Rieske_Fe-S_prot_C"/>
</dbReference>
<dbReference type="PRINTS" id="PR00162">
    <property type="entry name" value="RIESKE"/>
</dbReference>
<evidence type="ECO:0000256" key="10">
    <source>
        <dbReference type="ARBA" id="ARBA00023157"/>
    </source>
</evidence>
<dbReference type="CDD" id="cd03470">
    <property type="entry name" value="Rieske_cytochrome_bc1"/>
    <property type="match status" value="1"/>
</dbReference>
<feature type="domain" description="VASt" evidence="15">
    <location>
        <begin position="325"/>
        <end position="505"/>
    </location>
</feature>
<dbReference type="GeneID" id="20530405"/>
<dbReference type="InterPro" id="IPR036922">
    <property type="entry name" value="Rieske_2Fe-2S_sf"/>
</dbReference>
<evidence type="ECO:0000256" key="13">
    <source>
        <dbReference type="SAM" id="Phobius"/>
    </source>
</evidence>
<dbReference type="Gene3D" id="2.102.10.10">
    <property type="entry name" value="Rieske [2Fe-2S] iron-sulphur domain"/>
    <property type="match status" value="1"/>
</dbReference>
<evidence type="ECO:0000256" key="7">
    <source>
        <dbReference type="ARBA" id="ARBA00023004"/>
    </source>
</evidence>
<dbReference type="InterPro" id="IPR014349">
    <property type="entry name" value="Rieske_Fe-S_prot"/>
</dbReference>
<dbReference type="EMBL" id="KB932212">
    <property type="protein sequence ID" value="KCV67954.1"/>
    <property type="molecule type" value="Genomic_DNA"/>
</dbReference>
<evidence type="ECO:0008006" key="18">
    <source>
        <dbReference type="Google" id="ProtNLM"/>
    </source>
</evidence>
<dbReference type="OrthoDB" id="1637982at2759"/>
<keyword evidence="8" id="KW-0411">Iron-sulfur</keyword>
<evidence type="ECO:0000256" key="2">
    <source>
        <dbReference type="ARBA" id="ARBA00010651"/>
    </source>
</evidence>
<sequence>MHLTANGGQAVNYQAPGAAGYQLTCRSFLVALLLAVVMMFCTAFLSVEVYQRLRAPQPTNFAVLDEYSRLLNEKTEAELLLWHIGYLQQGRADVKVDVQPSMSMQSGVSHESSPIPVRPRSDAPLRPSQISTSPSRRSRKKTGGDVASIGSSSLPPSSPLSHSPGGALAGGPAILAGHHAPSSASTADVSVLRLISGVERRRRSDSILANLPPKLADTGSSLSASDIALQSPGRMSDAGAPGAGAGISPGAGLSVASPALADAGTGAGPLSPHVPVTPAGSASAPAAASQAPELAAAPTAMDPKKAAMLAVYASLNGQEPSVTLEGTEIVSSLVPGAFDDVFASVFDMTDDVFLSFHRRCRNTGITAHGQAADFTGDGPWNPSREAVGGTRDIQYSIPINIPMTSKTSTPCFETQIIYKYEPAYICVETITRTPEVPFGECFAIHCKYYFIGRTPGESRFVGTAQAKFSRSTMFRSKIEKTSMDQIKVTMNYLLDSIRDKFQSRDSTGAAGLLSAGAAAGSGTAGTHAGGAGAAAGAAGGAAGTAGAKGLGADGSAADSAAANNRGLVAGLAGGLLSVVTGALGTVGGLFSAVSGAASGSGSPGGQPAPGQKEGHASSSRHHTRLTTHSGMVTTAFGTPAKNAVSLATGTASKAAVIAKQNEKKFTQSQNVTTSFSNYQPRRFYSTKFPHNDAMYPVDSPIDDPTRRAFTYFMIGSASFVAAASVKNLVTDFLAAPPASHFARHGQTPALPHTDHQDPPSALPPTPCANSNLSASADVLALAKVEIDLTTIPVGKSLVVKWRGKPIFVRHRPQSEIDEANSVDISTLIDPQTDAERVVDPEWLVLLGVCTHLGCVPMGEAGDYNGWFCPCHGSHYDVSGRIRKGPAPLNLEIPPYSFIENNTKVVIG</sequence>
<evidence type="ECO:0000256" key="12">
    <source>
        <dbReference type="SAM" id="MobiDB-lite"/>
    </source>
</evidence>
<dbReference type="AlphaFoldDB" id="A0A058Z139"/>
<evidence type="ECO:0000259" key="14">
    <source>
        <dbReference type="PROSITE" id="PS51296"/>
    </source>
</evidence>
<dbReference type="InterPro" id="IPR017941">
    <property type="entry name" value="Rieske_2Fe-2S"/>
</dbReference>
<keyword evidence="5" id="KW-0479">Metal-binding</keyword>
<evidence type="ECO:0000259" key="15">
    <source>
        <dbReference type="PROSITE" id="PS51778"/>
    </source>
</evidence>
<evidence type="ECO:0000256" key="9">
    <source>
        <dbReference type="ARBA" id="ARBA00023136"/>
    </source>
</evidence>
<dbReference type="PROSITE" id="PS51778">
    <property type="entry name" value="VAST"/>
    <property type="match status" value="1"/>
</dbReference>
<name>A0A058Z139_FONAL</name>
<organism evidence="16">
    <name type="scientific">Fonticula alba</name>
    <name type="common">Slime mold</name>
    <dbReference type="NCBI Taxonomy" id="691883"/>
    <lineage>
        <taxon>Eukaryota</taxon>
        <taxon>Rotosphaerida</taxon>
        <taxon>Fonticulaceae</taxon>
        <taxon>Fonticula</taxon>
    </lineage>
</organism>
<keyword evidence="10" id="KW-1015">Disulfide bond</keyword>
<dbReference type="PANTHER" id="PTHR10134">
    <property type="entry name" value="CYTOCHROME B-C1 COMPLEX SUBUNIT RIESKE, MITOCHONDRIAL"/>
    <property type="match status" value="1"/>
</dbReference>
<evidence type="ECO:0000256" key="1">
    <source>
        <dbReference type="ARBA" id="ARBA00004167"/>
    </source>
</evidence>
<proteinExistence type="inferred from homology"/>
<dbReference type="STRING" id="691883.A0A058Z139"/>
<feature type="region of interest" description="Disordered" evidence="12">
    <location>
        <begin position="596"/>
        <end position="623"/>
    </location>
</feature>
<evidence type="ECO:0000256" key="8">
    <source>
        <dbReference type="ARBA" id="ARBA00023014"/>
    </source>
</evidence>
<comment type="cofactor">
    <cofactor evidence="11">
        <name>[2Fe-2S] cluster</name>
        <dbReference type="ChEBI" id="CHEBI:190135"/>
    </cofactor>
</comment>
<evidence type="ECO:0000256" key="11">
    <source>
        <dbReference type="ARBA" id="ARBA00034078"/>
    </source>
</evidence>
<dbReference type="SUPFAM" id="SSF81502">
    <property type="entry name" value="ISP transmembrane anchor"/>
    <property type="match status" value="1"/>
</dbReference>
<dbReference type="InterPro" id="IPR031968">
    <property type="entry name" value="VASt"/>
</dbReference>
<evidence type="ECO:0000256" key="4">
    <source>
        <dbReference type="ARBA" id="ARBA00022714"/>
    </source>
</evidence>
<evidence type="ECO:0000256" key="5">
    <source>
        <dbReference type="ARBA" id="ARBA00022723"/>
    </source>
</evidence>
<feature type="region of interest" description="Disordered" evidence="12">
    <location>
        <begin position="101"/>
        <end position="166"/>
    </location>
</feature>
<keyword evidence="17" id="KW-1185">Reference proteome</keyword>
<dbReference type="GO" id="GO:0046872">
    <property type="term" value="F:metal ion binding"/>
    <property type="evidence" value="ECO:0007669"/>
    <property type="project" value="UniProtKB-KW"/>
</dbReference>
<dbReference type="eggNOG" id="KOG1671">
    <property type="taxonomic scope" value="Eukaryota"/>
</dbReference>
<dbReference type="GO" id="GO:0016020">
    <property type="term" value="C:membrane"/>
    <property type="evidence" value="ECO:0007669"/>
    <property type="project" value="UniProtKB-SubCell"/>
</dbReference>
<dbReference type="GO" id="GO:0008121">
    <property type="term" value="F:quinol-cytochrome-c reductase activity"/>
    <property type="evidence" value="ECO:0007669"/>
    <property type="project" value="InterPro"/>
</dbReference>
<dbReference type="RefSeq" id="XP_009497774.1">
    <property type="nucleotide sequence ID" value="XM_009499499.1"/>
</dbReference>
<dbReference type="InterPro" id="IPR037008">
    <property type="entry name" value="bc1_Rieske_TM_sf"/>
</dbReference>
<dbReference type="InterPro" id="IPR006317">
    <property type="entry name" value="Ubiquinol_cyt_c_Rdtase_Fe-S-su"/>
</dbReference>
<keyword evidence="7" id="KW-0408">Iron</keyword>
<dbReference type="GO" id="GO:0051537">
    <property type="term" value="F:2 iron, 2 sulfur cluster binding"/>
    <property type="evidence" value="ECO:0007669"/>
    <property type="project" value="UniProtKB-KW"/>
</dbReference>
<keyword evidence="3 13" id="KW-0812">Transmembrane</keyword>